<dbReference type="Gene3D" id="2.120.10.30">
    <property type="entry name" value="TolB, C-terminal domain"/>
    <property type="match status" value="2"/>
</dbReference>
<dbReference type="PANTHER" id="PTHR24104">
    <property type="entry name" value="E3 UBIQUITIN-PROTEIN LIGASE NHLRC1-RELATED"/>
    <property type="match status" value="1"/>
</dbReference>
<organism evidence="4 5">
    <name type="scientific">Sulfuritalea hydrogenivorans sk43H</name>
    <dbReference type="NCBI Taxonomy" id="1223802"/>
    <lineage>
        <taxon>Bacteria</taxon>
        <taxon>Pseudomonadati</taxon>
        <taxon>Pseudomonadota</taxon>
        <taxon>Betaproteobacteria</taxon>
        <taxon>Nitrosomonadales</taxon>
        <taxon>Sterolibacteriaceae</taxon>
        <taxon>Sulfuritalea</taxon>
    </lineage>
</organism>
<evidence type="ECO:0000256" key="2">
    <source>
        <dbReference type="PROSITE-ProRule" id="PRU00504"/>
    </source>
</evidence>
<protein>
    <submittedName>
        <fullName evidence="4">NHL repeat-containing protein</fullName>
    </submittedName>
</protein>
<proteinExistence type="predicted"/>
<dbReference type="PANTHER" id="PTHR24104:SF25">
    <property type="entry name" value="PROTEIN LIN-41"/>
    <property type="match status" value="1"/>
</dbReference>
<keyword evidence="5" id="KW-1185">Reference proteome</keyword>
<dbReference type="PROSITE" id="PS51257">
    <property type="entry name" value="PROKAR_LIPOPROTEIN"/>
    <property type="match status" value="1"/>
</dbReference>
<evidence type="ECO:0000256" key="3">
    <source>
        <dbReference type="SAM" id="SignalP"/>
    </source>
</evidence>
<dbReference type="Pfam" id="PF01436">
    <property type="entry name" value="NHL"/>
    <property type="match status" value="1"/>
</dbReference>
<dbReference type="KEGG" id="shd:SUTH_01472"/>
<dbReference type="InterPro" id="IPR050952">
    <property type="entry name" value="TRIM-NHL_E3_ligases"/>
</dbReference>
<dbReference type="InterPro" id="IPR011042">
    <property type="entry name" value="6-blade_b-propeller_TolB-like"/>
</dbReference>
<gene>
    <name evidence="4" type="ORF">SUTH_01472</name>
</gene>
<dbReference type="STRING" id="1223802.SUTH_01472"/>
<evidence type="ECO:0000313" key="5">
    <source>
        <dbReference type="Proteomes" id="UP000031637"/>
    </source>
</evidence>
<feature type="repeat" description="NHL" evidence="2">
    <location>
        <begin position="258"/>
        <end position="301"/>
    </location>
</feature>
<evidence type="ECO:0000256" key="1">
    <source>
        <dbReference type="ARBA" id="ARBA00022737"/>
    </source>
</evidence>
<dbReference type="AlphaFoldDB" id="W0SDY4"/>
<dbReference type="Proteomes" id="UP000031637">
    <property type="component" value="Chromosome"/>
</dbReference>
<dbReference type="SUPFAM" id="SSF101898">
    <property type="entry name" value="NHL repeat"/>
    <property type="match status" value="1"/>
</dbReference>
<feature type="signal peptide" evidence="3">
    <location>
        <begin position="1"/>
        <end position="26"/>
    </location>
</feature>
<evidence type="ECO:0000313" key="4">
    <source>
        <dbReference type="EMBL" id="BAO29271.1"/>
    </source>
</evidence>
<dbReference type="EMBL" id="AP012547">
    <property type="protein sequence ID" value="BAO29271.1"/>
    <property type="molecule type" value="Genomic_DNA"/>
</dbReference>
<feature type="repeat" description="NHL" evidence="2">
    <location>
        <begin position="211"/>
        <end position="254"/>
    </location>
</feature>
<dbReference type="PROSITE" id="PS51125">
    <property type="entry name" value="NHL"/>
    <property type="match status" value="2"/>
</dbReference>
<name>W0SDY4_9PROT</name>
<keyword evidence="1" id="KW-0677">Repeat</keyword>
<reference evidence="4 5" key="1">
    <citation type="journal article" date="2014" name="Syst. Appl. Microbiol.">
        <title>Complete genomes of freshwater sulfur oxidizers Sulfuricella denitrificans skB26 and Sulfuritalea hydrogenivorans sk43H: genetic insights into the sulfur oxidation pathway of betaproteobacteria.</title>
        <authorList>
            <person name="Watanabe T."/>
            <person name="Kojima H."/>
            <person name="Fukui M."/>
        </authorList>
    </citation>
    <scope>NUCLEOTIDE SEQUENCE [LARGE SCALE GENOMIC DNA]</scope>
    <source>
        <strain evidence="4">DSM22779</strain>
    </source>
</reference>
<keyword evidence="3" id="KW-0732">Signal</keyword>
<dbReference type="InterPro" id="IPR001258">
    <property type="entry name" value="NHL_repeat"/>
</dbReference>
<accession>W0SDY4</accession>
<dbReference type="GO" id="GO:0008270">
    <property type="term" value="F:zinc ion binding"/>
    <property type="evidence" value="ECO:0007669"/>
    <property type="project" value="UniProtKB-KW"/>
</dbReference>
<feature type="chain" id="PRO_5004794899" evidence="3">
    <location>
        <begin position="27"/>
        <end position="387"/>
    </location>
</feature>
<dbReference type="CDD" id="cd14962">
    <property type="entry name" value="NHL_like_6"/>
    <property type="match status" value="1"/>
</dbReference>
<dbReference type="HOGENOM" id="CLU_008645_8_0_4"/>
<sequence length="387" mass="41792">MFAIMEKPGHMLACCIVAVVAATMLAACVSNPSQPEKNAAADAAGPVFYPPLPNAPRIQYLTTIASERDLAVKKDSFADFIVGEEKAAQRLTQPYGIALHKGKLYVADTGAGGLAIFDLAQQRFSFMTGNGAGRIKRPINIRIDADGTRYVTDTGRDQVLVFDREDRFVKAFGVEGQFRPVDLAIAGDRLYVADIAHHQVHVLEKGTGRLLFKFGKAGSGEGELFHPTNIALGPDGDIYVVETSNFRVQRFTAEGKPVRTYGSVGSALGSFARPKGIAMDKAGRLLVGDAAFQNVQIFDNNGKLLMFFGQTDGRADGLNLPAGVTVDYENIALFRRFADPKFNIDYLILVASQFGPNKVDIFGFGRMDGMDYPEGKPAVSPTAKPVS</sequence>